<proteinExistence type="predicted"/>
<dbReference type="SMART" id="SM00418">
    <property type="entry name" value="HTH_ARSR"/>
    <property type="match status" value="1"/>
</dbReference>
<dbReference type="PROSITE" id="PS50987">
    <property type="entry name" value="HTH_ARSR_2"/>
    <property type="match status" value="1"/>
</dbReference>
<dbReference type="SUPFAM" id="SSF46785">
    <property type="entry name" value="Winged helix' DNA-binding domain"/>
    <property type="match status" value="1"/>
</dbReference>
<evidence type="ECO:0000256" key="2">
    <source>
        <dbReference type="ARBA" id="ARBA00023125"/>
    </source>
</evidence>
<dbReference type="GO" id="GO:0003677">
    <property type="term" value="F:DNA binding"/>
    <property type="evidence" value="ECO:0007669"/>
    <property type="project" value="UniProtKB-KW"/>
</dbReference>
<reference evidence="5" key="1">
    <citation type="submission" date="2018-06" db="EMBL/GenBank/DDBJ databases">
        <authorList>
            <person name="Zhirakovskaya E."/>
        </authorList>
    </citation>
    <scope>NUCLEOTIDE SEQUENCE</scope>
</reference>
<feature type="domain" description="HTH arsR-type" evidence="4">
    <location>
        <begin position="10"/>
        <end position="108"/>
    </location>
</feature>
<sequence length="130" mass="14870">MLDHIYDISYIYRMIIDTGTFFSAFANEIRLRVLTLLQSQGELCVCELIHALALSQPMISRHLALLRADGLVETRRAGQWMYYRLHPEMPAWASEVLMITVEANKQHQPFCNDIQVLASMPNRPDSACCA</sequence>
<dbReference type="PANTHER" id="PTHR33154">
    <property type="entry name" value="TRANSCRIPTIONAL REGULATOR, ARSR FAMILY"/>
    <property type="match status" value="1"/>
</dbReference>
<dbReference type="InterPro" id="IPR001845">
    <property type="entry name" value="HTH_ArsR_DNA-bd_dom"/>
</dbReference>
<dbReference type="NCBIfam" id="NF033788">
    <property type="entry name" value="HTH_metalloreg"/>
    <property type="match status" value="1"/>
</dbReference>
<name>A0A3B0ZNT3_9ZZZZ</name>
<keyword evidence="1" id="KW-0805">Transcription regulation</keyword>
<dbReference type="InterPro" id="IPR036388">
    <property type="entry name" value="WH-like_DNA-bd_sf"/>
</dbReference>
<dbReference type="InterPro" id="IPR051081">
    <property type="entry name" value="HTH_MetalResp_TranReg"/>
</dbReference>
<organism evidence="5">
    <name type="scientific">hydrothermal vent metagenome</name>
    <dbReference type="NCBI Taxonomy" id="652676"/>
    <lineage>
        <taxon>unclassified sequences</taxon>
        <taxon>metagenomes</taxon>
        <taxon>ecological metagenomes</taxon>
    </lineage>
</organism>
<dbReference type="NCBIfam" id="NF007528">
    <property type="entry name" value="PRK10141.1"/>
    <property type="match status" value="1"/>
</dbReference>
<evidence type="ECO:0000259" key="4">
    <source>
        <dbReference type="PROSITE" id="PS50987"/>
    </source>
</evidence>
<dbReference type="GO" id="GO:0003700">
    <property type="term" value="F:DNA-binding transcription factor activity"/>
    <property type="evidence" value="ECO:0007669"/>
    <property type="project" value="InterPro"/>
</dbReference>
<evidence type="ECO:0000256" key="3">
    <source>
        <dbReference type="ARBA" id="ARBA00023163"/>
    </source>
</evidence>
<dbReference type="EMBL" id="UOFT01000042">
    <property type="protein sequence ID" value="VAW95118.1"/>
    <property type="molecule type" value="Genomic_DNA"/>
</dbReference>
<dbReference type="PANTHER" id="PTHR33154:SF18">
    <property type="entry name" value="ARSENICAL RESISTANCE OPERON REPRESSOR"/>
    <property type="match status" value="1"/>
</dbReference>
<dbReference type="AlphaFoldDB" id="A0A3B0ZNT3"/>
<keyword evidence="2" id="KW-0238">DNA-binding</keyword>
<evidence type="ECO:0000313" key="5">
    <source>
        <dbReference type="EMBL" id="VAW95118.1"/>
    </source>
</evidence>
<protein>
    <recommendedName>
        <fullName evidence="4">HTH arsR-type domain-containing protein</fullName>
    </recommendedName>
</protein>
<accession>A0A3B0ZNT3</accession>
<dbReference type="Gene3D" id="1.10.10.10">
    <property type="entry name" value="Winged helix-like DNA-binding domain superfamily/Winged helix DNA-binding domain"/>
    <property type="match status" value="1"/>
</dbReference>
<gene>
    <name evidence="5" type="ORF">MNBD_GAMMA23-460</name>
</gene>
<dbReference type="InterPro" id="IPR011991">
    <property type="entry name" value="ArsR-like_HTH"/>
</dbReference>
<dbReference type="CDD" id="cd00090">
    <property type="entry name" value="HTH_ARSR"/>
    <property type="match status" value="1"/>
</dbReference>
<dbReference type="Pfam" id="PF01022">
    <property type="entry name" value="HTH_5"/>
    <property type="match status" value="1"/>
</dbReference>
<evidence type="ECO:0000256" key="1">
    <source>
        <dbReference type="ARBA" id="ARBA00023015"/>
    </source>
</evidence>
<dbReference type="InterPro" id="IPR036390">
    <property type="entry name" value="WH_DNA-bd_sf"/>
</dbReference>
<keyword evidence="3" id="KW-0804">Transcription</keyword>
<dbReference type="PRINTS" id="PR00778">
    <property type="entry name" value="HTHARSR"/>
</dbReference>